<proteinExistence type="predicted"/>
<reference evidence="1 2" key="1">
    <citation type="journal article" date="2019" name="Sci. Rep.">
        <title>Orb-weaving spider Araneus ventricosus genome elucidates the spidroin gene catalogue.</title>
        <authorList>
            <person name="Kono N."/>
            <person name="Nakamura H."/>
            <person name="Ohtoshi R."/>
            <person name="Moran D.A.P."/>
            <person name="Shinohara A."/>
            <person name="Yoshida Y."/>
            <person name="Fujiwara M."/>
            <person name="Mori M."/>
            <person name="Tomita M."/>
            <person name="Arakawa K."/>
        </authorList>
    </citation>
    <scope>NUCLEOTIDE SEQUENCE [LARGE SCALE GENOMIC DNA]</scope>
</reference>
<sequence length="113" mass="13227">MDYCTFGLLKRALSKRKPTTIEGLWKVVEEEWKSIPLGILRKALLSQKSRSRLIVQKKGYQTYSPEKRLSDRAFKKISFTFLTLIKLTKIVLKMCKHPLYNRLSNSVLKILLL</sequence>
<comment type="caution">
    <text evidence="1">The sequence shown here is derived from an EMBL/GenBank/DDBJ whole genome shotgun (WGS) entry which is preliminary data.</text>
</comment>
<dbReference type="GO" id="GO:0003676">
    <property type="term" value="F:nucleic acid binding"/>
    <property type="evidence" value="ECO:0007669"/>
    <property type="project" value="InterPro"/>
</dbReference>
<organism evidence="1 2">
    <name type="scientific">Araneus ventricosus</name>
    <name type="common">Orbweaver spider</name>
    <name type="synonym">Epeira ventricosa</name>
    <dbReference type="NCBI Taxonomy" id="182803"/>
    <lineage>
        <taxon>Eukaryota</taxon>
        <taxon>Metazoa</taxon>
        <taxon>Ecdysozoa</taxon>
        <taxon>Arthropoda</taxon>
        <taxon>Chelicerata</taxon>
        <taxon>Arachnida</taxon>
        <taxon>Araneae</taxon>
        <taxon>Araneomorphae</taxon>
        <taxon>Entelegynae</taxon>
        <taxon>Araneoidea</taxon>
        <taxon>Araneidae</taxon>
        <taxon>Araneus</taxon>
    </lineage>
</organism>
<dbReference type="Gene3D" id="3.30.420.10">
    <property type="entry name" value="Ribonuclease H-like superfamily/Ribonuclease H"/>
    <property type="match status" value="1"/>
</dbReference>
<keyword evidence="2" id="KW-1185">Reference proteome</keyword>
<dbReference type="OrthoDB" id="8186282at2759"/>
<evidence type="ECO:0000313" key="1">
    <source>
        <dbReference type="EMBL" id="GBM20803.1"/>
    </source>
</evidence>
<gene>
    <name evidence="1" type="ORF">AVEN_108253_1</name>
</gene>
<dbReference type="AlphaFoldDB" id="A0A4Y2DV92"/>
<evidence type="ECO:0000313" key="2">
    <source>
        <dbReference type="Proteomes" id="UP000499080"/>
    </source>
</evidence>
<name>A0A4Y2DV92_ARAVE</name>
<protein>
    <submittedName>
        <fullName evidence="1">Uncharacterized protein</fullName>
    </submittedName>
</protein>
<dbReference type="InterPro" id="IPR036397">
    <property type="entry name" value="RNaseH_sf"/>
</dbReference>
<dbReference type="Proteomes" id="UP000499080">
    <property type="component" value="Unassembled WGS sequence"/>
</dbReference>
<dbReference type="EMBL" id="BGPR01000448">
    <property type="protein sequence ID" value="GBM20803.1"/>
    <property type="molecule type" value="Genomic_DNA"/>
</dbReference>
<accession>A0A4Y2DV92</accession>